<feature type="domain" description="Cytoskeleton protein RodZ-like C-terminal" evidence="3">
    <location>
        <begin position="225"/>
        <end position="296"/>
    </location>
</feature>
<sequence>MSEQHTASQLADPGGGPDHTSGPGVGPYLRQVRENAGIHIAALAQALKVPVARLEALEADRLDEMPDPAFARALTATICRLLQVDPVPVLARLPQRNAARLVCDTRALSKGLPAMPVRKPSLAQQFPRPLVWVVVLLLVGAGALMLLPRERIHHWMEVLSRRLEHGEIRTATRGVVQEPVAAQAPTEPVAAVEPSAPAVPTAAAVAAAPAATEPAAVADSDAVLVLKATADSWIKISDARGGVVFQKMLSAGDQQSITAPPPLAVVVGRADGTQVTVRGKPLDLSAIARSNVARFEVK</sequence>
<dbReference type="Proteomes" id="UP000247540">
    <property type="component" value="Unassembled WGS sequence"/>
</dbReference>
<dbReference type="InterPro" id="IPR050400">
    <property type="entry name" value="Bact_Cytoskel_RodZ"/>
</dbReference>
<dbReference type="InterPro" id="IPR001387">
    <property type="entry name" value="Cro/C1-type_HTH"/>
</dbReference>
<reference evidence="4 5" key="1">
    <citation type="submission" date="2018-06" db="EMBL/GenBank/DDBJ databases">
        <title>Genomic Encyclopedia of Type Strains, Phase III (KMG-III): the genomes of soil and plant-associated and newly described type strains.</title>
        <authorList>
            <person name="Whitman W."/>
        </authorList>
    </citation>
    <scope>NUCLEOTIDE SEQUENCE [LARGE SCALE GENOMIC DNA]</scope>
    <source>
        <strain evidence="4 5">CECT 7646</strain>
    </source>
</reference>
<gene>
    <name evidence="4" type="ORF">DFQ15_101256</name>
</gene>
<evidence type="ECO:0000256" key="2">
    <source>
        <dbReference type="SAM" id="Phobius"/>
    </source>
</evidence>
<dbReference type="RefSeq" id="WP_110464208.1">
    <property type="nucleotide sequence ID" value="NZ_JAMOFZ010000002.1"/>
</dbReference>
<dbReference type="Pfam" id="PF13464">
    <property type="entry name" value="RodZ_C"/>
    <property type="match status" value="1"/>
</dbReference>
<dbReference type="CDD" id="cd00093">
    <property type="entry name" value="HTH_XRE"/>
    <property type="match status" value="1"/>
</dbReference>
<dbReference type="GO" id="GO:0003677">
    <property type="term" value="F:DNA binding"/>
    <property type="evidence" value="ECO:0007669"/>
    <property type="project" value="InterPro"/>
</dbReference>
<keyword evidence="2" id="KW-0812">Transmembrane</keyword>
<dbReference type="Gene3D" id="1.10.260.40">
    <property type="entry name" value="lambda repressor-like DNA-binding domains"/>
    <property type="match status" value="1"/>
</dbReference>
<feature type="transmembrane region" description="Helical" evidence="2">
    <location>
        <begin position="129"/>
        <end position="147"/>
    </location>
</feature>
<proteinExistence type="predicted"/>
<dbReference type="InterPro" id="IPR025194">
    <property type="entry name" value="RodZ-like_C"/>
</dbReference>
<protein>
    <submittedName>
        <fullName evidence="4">Cytoskeleton protein RodZ</fullName>
    </submittedName>
</protein>
<evidence type="ECO:0000313" key="4">
    <source>
        <dbReference type="EMBL" id="PYE79934.1"/>
    </source>
</evidence>
<keyword evidence="2" id="KW-1133">Transmembrane helix</keyword>
<name>A0A318SLB0_9BURK</name>
<evidence type="ECO:0000256" key="1">
    <source>
        <dbReference type="SAM" id="MobiDB-lite"/>
    </source>
</evidence>
<evidence type="ECO:0000313" key="5">
    <source>
        <dbReference type="Proteomes" id="UP000247540"/>
    </source>
</evidence>
<dbReference type="InterPro" id="IPR010982">
    <property type="entry name" value="Lambda_DNA-bd_dom_sf"/>
</dbReference>
<feature type="region of interest" description="Disordered" evidence="1">
    <location>
        <begin position="1"/>
        <end position="28"/>
    </location>
</feature>
<organism evidence="4 5">
    <name type="scientific">Xylophilus ampelinus</name>
    <dbReference type="NCBI Taxonomy" id="54067"/>
    <lineage>
        <taxon>Bacteria</taxon>
        <taxon>Pseudomonadati</taxon>
        <taxon>Pseudomonadota</taxon>
        <taxon>Betaproteobacteria</taxon>
        <taxon>Burkholderiales</taxon>
        <taxon>Xylophilus</taxon>
    </lineage>
</organism>
<dbReference type="Pfam" id="PF13413">
    <property type="entry name" value="HTH_25"/>
    <property type="match status" value="1"/>
</dbReference>
<dbReference type="PANTHER" id="PTHR34475">
    <property type="match status" value="1"/>
</dbReference>
<accession>A0A318SLB0</accession>
<dbReference type="PANTHER" id="PTHR34475:SF1">
    <property type="entry name" value="CYTOSKELETON PROTEIN RODZ"/>
    <property type="match status" value="1"/>
</dbReference>
<dbReference type="AlphaFoldDB" id="A0A318SLB0"/>
<evidence type="ECO:0000259" key="3">
    <source>
        <dbReference type="Pfam" id="PF13464"/>
    </source>
</evidence>
<dbReference type="EMBL" id="QJTC01000001">
    <property type="protein sequence ID" value="PYE79934.1"/>
    <property type="molecule type" value="Genomic_DNA"/>
</dbReference>
<keyword evidence="5" id="KW-1185">Reference proteome</keyword>
<dbReference type="OrthoDB" id="5293433at2"/>
<comment type="caution">
    <text evidence="4">The sequence shown here is derived from an EMBL/GenBank/DDBJ whole genome shotgun (WGS) entry which is preliminary data.</text>
</comment>
<keyword evidence="2" id="KW-0472">Membrane</keyword>